<keyword evidence="1" id="KW-0732">Signal</keyword>
<comment type="caution">
    <text evidence="2">The sequence shown here is derived from an EMBL/GenBank/DDBJ whole genome shotgun (WGS) entry which is preliminary data.</text>
</comment>
<gene>
    <name evidence="2" type="ORF">QE152_g11302</name>
</gene>
<dbReference type="Gene3D" id="3.15.10.30">
    <property type="entry name" value="Haemolymph juvenile hormone binding protein"/>
    <property type="match status" value="1"/>
</dbReference>
<name>A0AAW1LSD4_POPJA</name>
<evidence type="ECO:0000313" key="3">
    <source>
        <dbReference type="Proteomes" id="UP001458880"/>
    </source>
</evidence>
<protein>
    <submittedName>
        <fullName evidence="2">Uncharacterized protein</fullName>
    </submittedName>
</protein>
<feature type="signal peptide" evidence="1">
    <location>
        <begin position="1"/>
        <end position="16"/>
    </location>
</feature>
<dbReference type="InterPro" id="IPR038606">
    <property type="entry name" value="To_sf"/>
</dbReference>
<accession>A0AAW1LSD4</accession>
<proteinExistence type="predicted"/>
<dbReference type="AlphaFoldDB" id="A0AAW1LSD4"/>
<keyword evidence="3" id="KW-1185">Reference proteome</keyword>
<evidence type="ECO:0000313" key="2">
    <source>
        <dbReference type="EMBL" id="KAK9736752.1"/>
    </source>
</evidence>
<reference evidence="2 3" key="1">
    <citation type="journal article" date="2024" name="BMC Genomics">
        <title>De novo assembly and annotation of Popillia japonica's genome with initial clues to its potential as an invasive pest.</title>
        <authorList>
            <person name="Cucini C."/>
            <person name="Boschi S."/>
            <person name="Funari R."/>
            <person name="Cardaioli E."/>
            <person name="Iannotti N."/>
            <person name="Marturano G."/>
            <person name="Paoli F."/>
            <person name="Bruttini M."/>
            <person name="Carapelli A."/>
            <person name="Frati F."/>
            <person name="Nardi F."/>
        </authorList>
    </citation>
    <scope>NUCLEOTIDE SEQUENCE [LARGE SCALE GENOMIC DNA]</scope>
    <source>
        <strain evidence="2">DMR45628</strain>
    </source>
</reference>
<organism evidence="2 3">
    <name type="scientific">Popillia japonica</name>
    <name type="common">Japanese beetle</name>
    <dbReference type="NCBI Taxonomy" id="7064"/>
    <lineage>
        <taxon>Eukaryota</taxon>
        <taxon>Metazoa</taxon>
        <taxon>Ecdysozoa</taxon>
        <taxon>Arthropoda</taxon>
        <taxon>Hexapoda</taxon>
        <taxon>Insecta</taxon>
        <taxon>Pterygota</taxon>
        <taxon>Neoptera</taxon>
        <taxon>Endopterygota</taxon>
        <taxon>Coleoptera</taxon>
        <taxon>Polyphaga</taxon>
        <taxon>Scarabaeiformia</taxon>
        <taxon>Scarabaeidae</taxon>
        <taxon>Rutelinae</taxon>
        <taxon>Popillia</taxon>
    </lineage>
</organism>
<evidence type="ECO:0000256" key="1">
    <source>
        <dbReference type="SAM" id="SignalP"/>
    </source>
</evidence>
<sequence>MKVIVAILFVLGCASARYRGPSNRVLESEIQNIIDCGLRLIPDPVDEPEAATVLDDLEIEGLSGTAAVVNAYVYFGTAAVVNAYVSGISNYEHTYTSGSIGLIPPRYDVEATVTFPRIQASVDNYDIDINYATTGTHIYGAGIVAFDATGFSISASLSVHILTGISVQNIRVRPALQGLNSGIVTGLYNDEEFSRQLTEDFLNDPAGTMAGYADMVDQIASSIAGKVVANALAGDGDAGFLDNCYGDAGFLDNC</sequence>
<dbReference type="Proteomes" id="UP001458880">
    <property type="component" value="Unassembled WGS sequence"/>
</dbReference>
<dbReference type="EMBL" id="JASPKY010000109">
    <property type="protein sequence ID" value="KAK9736752.1"/>
    <property type="molecule type" value="Genomic_DNA"/>
</dbReference>
<feature type="chain" id="PRO_5043979669" evidence="1">
    <location>
        <begin position="17"/>
        <end position="254"/>
    </location>
</feature>